<dbReference type="Proteomes" id="UP001189429">
    <property type="component" value="Unassembled WGS sequence"/>
</dbReference>
<proteinExistence type="predicted"/>
<sequence>ELGLESGCAAGPAAAKQRSTLATGGQGGLARLKSASDVTSPQGLSLSDRRALKAKRALRAFIAGFRSSGVTPPCRSYRSLITLDEFQPYFAKFKDAECEADLKKVNEEVKAFKAALNDLVTMARNAENILKGAVKQSVGKDGQKKLAASAQRAQAAAAAPVGKQLPLFERGCEKGTACKVIDVAVGPGIPLQELVEPILLKGFGGEFGQDDLATATATSTAFAPKFSASKLRGTEGRAEKALKGEQLAAAKSLFSKIFLGGSFLDFPAMHPETQPAVFGIQKNLETVSCERGRGPSMRFHVQGTRQMVITSVERLKGYMEKSGMGQLTPDNLQSYFKSMSKETVDSYLANGGVLHTATVGPSEAILVPFNHLFAERVGSAGDVVGIR</sequence>
<feature type="non-terminal residue" evidence="1">
    <location>
        <position position="387"/>
    </location>
</feature>
<accession>A0ABN9TQI6</accession>
<dbReference type="EMBL" id="CAUYUJ010014975">
    <property type="protein sequence ID" value="CAK0848403.1"/>
    <property type="molecule type" value="Genomic_DNA"/>
</dbReference>
<evidence type="ECO:0000313" key="1">
    <source>
        <dbReference type="EMBL" id="CAK0848403.1"/>
    </source>
</evidence>
<keyword evidence="2" id="KW-1185">Reference proteome</keyword>
<reference evidence="1" key="1">
    <citation type="submission" date="2023-10" db="EMBL/GenBank/DDBJ databases">
        <authorList>
            <person name="Chen Y."/>
            <person name="Shah S."/>
            <person name="Dougan E. K."/>
            <person name="Thang M."/>
            <person name="Chan C."/>
        </authorList>
    </citation>
    <scope>NUCLEOTIDE SEQUENCE [LARGE SCALE GENOMIC DNA]</scope>
</reference>
<feature type="non-terminal residue" evidence="1">
    <location>
        <position position="1"/>
    </location>
</feature>
<comment type="caution">
    <text evidence="1">The sequence shown here is derived from an EMBL/GenBank/DDBJ whole genome shotgun (WGS) entry which is preliminary data.</text>
</comment>
<gene>
    <name evidence="1" type="ORF">PCOR1329_LOCUS41343</name>
</gene>
<protein>
    <submittedName>
        <fullName evidence="1">Uncharacterized protein</fullName>
    </submittedName>
</protein>
<organism evidence="1 2">
    <name type="scientific">Prorocentrum cordatum</name>
    <dbReference type="NCBI Taxonomy" id="2364126"/>
    <lineage>
        <taxon>Eukaryota</taxon>
        <taxon>Sar</taxon>
        <taxon>Alveolata</taxon>
        <taxon>Dinophyceae</taxon>
        <taxon>Prorocentrales</taxon>
        <taxon>Prorocentraceae</taxon>
        <taxon>Prorocentrum</taxon>
    </lineage>
</organism>
<evidence type="ECO:0000313" key="2">
    <source>
        <dbReference type="Proteomes" id="UP001189429"/>
    </source>
</evidence>
<name>A0ABN9TQI6_9DINO</name>